<dbReference type="InterPro" id="IPR025642">
    <property type="entry name" value="DUF4342"/>
</dbReference>
<accession>A0A267MLM4</accession>
<dbReference type="RefSeq" id="WP_095133099.1">
    <property type="nucleotide sequence ID" value="NZ_NIBG01000006.1"/>
</dbReference>
<feature type="transmembrane region" description="Helical" evidence="1">
    <location>
        <begin position="81"/>
        <end position="105"/>
    </location>
</feature>
<keyword evidence="4" id="KW-1185">Reference proteome</keyword>
<gene>
    <name evidence="3" type="ORF">CCE28_08880</name>
</gene>
<reference evidence="3 4" key="1">
    <citation type="submission" date="2017-06" db="EMBL/GenBank/DDBJ databases">
        <title>Draft genome sequence of anaerobic fermentative bacterium Anaeromicrobium sediminis DY2726D isolated from West Pacific Ocean sediments.</title>
        <authorList>
            <person name="Zeng X."/>
        </authorList>
    </citation>
    <scope>NUCLEOTIDE SEQUENCE [LARGE SCALE GENOMIC DNA]</scope>
    <source>
        <strain evidence="3 4">DY2726D</strain>
    </source>
</reference>
<dbReference type="Pfam" id="PF14242">
    <property type="entry name" value="DUF4342"/>
    <property type="match status" value="1"/>
</dbReference>
<evidence type="ECO:0000313" key="3">
    <source>
        <dbReference type="EMBL" id="PAB59670.1"/>
    </source>
</evidence>
<keyword evidence="1" id="KW-0812">Transmembrane</keyword>
<feature type="domain" description="DUF4342" evidence="2">
    <location>
        <begin position="52"/>
        <end position="111"/>
    </location>
</feature>
<dbReference type="Proteomes" id="UP000216024">
    <property type="component" value="Unassembled WGS sequence"/>
</dbReference>
<evidence type="ECO:0000313" key="4">
    <source>
        <dbReference type="Proteomes" id="UP000216024"/>
    </source>
</evidence>
<protein>
    <recommendedName>
        <fullName evidence="2">DUF4342 domain-containing protein</fullName>
    </recommendedName>
</protein>
<keyword evidence="1" id="KW-1133">Transmembrane helix</keyword>
<dbReference type="EMBL" id="NIBG01000006">
    <property type="protein sequence ID" value="PAB59670.1"/>
    <property type="molecule type" value="Genomic_DNA"/>
</dbReference>
<evidence type="ECO:0000256" key="1">
    <source>
        <dbReference type="SAM" id="Phobius"/>
    </source>
</evidence>
<comment type="caution">
    <text evidence="3">The sequence shown here is derived from an EMBL/GenBank/DDBJ whole genome shotgun (WGS) entry which is preliminary data.</text>
</comment>
<dbReference type="Gene3D" id="1.10.8.10">
    <property type="entry name" value="DNA helicase RuvA subunit, C-terminal domain"/>
    <property type="match status" value="1"/>
</dbReference>
<dbReference type="OrthoDB" id="129626at2"/>
<organism evidence="3 4">
    <name type="scientific">Anaeromicrobium sediminis</name>
    <dbReference type="NCBI Taxonomy" id="1478221"/>
    <lineage>
        <taxon>Bacteria</taxon>
        <taxon>Bacillati</taxon>
        <taxon>Bacillota</taxon>
        <taxon>Clostridia</taxon>
        <taxon>Peptostreptococcales</taxon>
        <taxon>Thermotaleaceae</taxon>
        <taxon>Anaeromicrobium</taxon>
    </lineage>
</organism>
<name>A0A267MLM4_9FIRM</name>
<dbReference type="AlphaFoldDB" id="A0A267MLM4"/>
<evidence type="ECO:0000259" key="2">
    <source>
        <dbReference type="Pfam" id="PF14242"/>
    </source>
</evidence>
<keyword evidence="1" id="KW-0472">Membrane</keyword>
<dbReference type="InterPro" id="IPR009060">
    <property type="entry name" value="UBA-like_sf"/>
</dbReference>
<dbReference type="SUPFAM" id="SSF46934">
    <property type="entry name" value="UBA-like"/>
    <property type="match status" value="1"/>
</dbReference>
<proteinExistence type="predicted"/>
<dbReference type="CDD" id="cd14360">
    <property type="entry name" value="UBA_NAC_like_bac"/>
    <property type="match status" value="1"/>
</dbReference>
<sequence length="130" mass="14724">MSIDLKQIDLLRERVNVSYEEAKEALEKNNGNLLDSIIYLEKTNKNTSKINKEKFTQSLNKYNNYKLTISKDGETILKLNLILSILIGLFTTPVSLLCILTALILKCEFKIINVPSPTTSCNESINLSKE</sequence>